<protein>
    <submittedName>
        <fullName evidence="5">PucR family transcriptional regulator</fullName>
    </submittedName>
</protein>
<proteinExistence type="inferred from homology"/>
<evidence type="ECO:0000259" key="2">
    <source>
        <dbReference type="Pfam" id="PF07905"/>
    </source>
</evidence>
<name>A0A2T2WH37_9FIRM</name>
<dbReference type="InterPro" id="IPR025736">
    <property type="entry name" value="PucR_C-HTH_dom"/>
</dbReference>
<dbReference type="Pfam" id="PF13556">
    <property type="entry name" value="HTH_30"/>
    <property type="match status" value="1"/>
</dbReference>
<reference evidence="5 6" key="1">
    <citation type="journal article" date="2014" name="BMC Genomics">
        <title>Comparison of environmental and isolate Sulfobacillus genomes reveals diverse carbon, sulfur, nitrogen, and hydrogen metabolisms.</title>
        <authorList>
            <person name="Justice N.B."/>
            <person name="Norman A."/>
            <person name="Brown C.T."/>
            <person name="Singh A."/>
            <person name="Thomas B.C."/>
            <person name="Banfield J.F."/>
        </authorList>
    </citation>
    <scope>NUCLEOTIDE SEQUENCE [LARGE SCALE GENOMIC DNA]</scope>
    <source>
        <strain evidence="5">AMDSBA3</strain>
    </source>
</reference>
<evidence type="ECO:0000259" key="4">
    <source>
        <dbReference type="Pfam" id="PF17853"/>
    </source>
</evidence>
<dbReference type="PANTHER" id="PTHR33744">
    <property type="entry name" value="CARBOHYDRATE DIACID REGULATOR"/>
    <property type="match status" value="1"/>
</dbReference>
<dbReference type="PANTHER" id="PTHR33744:SF1">
    <property type="entry name" value="DNA-BINDING TRANSCRIPTIONAL ACTIVATOR ADER"/>
    <property type="match status" value="1"/>
</dbReference>
<comment type="similarity">
    <text evidence="1">Belongs to the CdaR family.</text>
</comment>
<gene>
    <name evidence="5" type="ORF">C7B45_10530</name>
</gene>
<sequence>MGIKERGILLSNLDKCRPFPPWYVVIRTQFIENRVPYNLLMGGALVAFLIQDLLNLKVMEHAKFSGSPAWLSKPVTGITVMDAPDIADWLKGGEVILTSLYPIRSHSDQDMKDWVTHLSAKHISALIVKIDKVFAKIPEVITESCENHSIPIITIPIDVAFVDIMYPVMERLFDSKVTELQYFKTVHDQFTALSLADAGMEQIIKTLEKLIGNPITILDRYLHCIASTSQQVAVFHDAQRLQTDQFFSTNFAFYTQSAAFPELSDQQYTQLVVPVNGVNNVKIYLVINEIQHATVPLDFIAIENATIALSLELVKQFAVAEVERKFQNDLIDDLLAQRTDSLESIYERANVIGWDLEGEYTVILFRLCVNTHVESNKKVMFQHNQLQKHYHLLGEIISFHLPGAIVRTKSDVVIVLWKIPIDKGSKRVWLEHVKKTLESIQAHLKPQKEELTLQVGIGSPAFSILDVPTSYKAAQNALELSGTFDQTHFITSFDELGIYRLLYEIDNTEHLQKFIPESLNKLLHYSQSSGNDLVQTLRVFLQCNQNVTKTAKALYIHYKTVAYRIQRIKDIMGIDFESADEVLSVQVGLKIVDLLEVASRNSRR</sequence>
<evidence type="ECO:0000313" key="5">
    <source>
        <dbReference type="EMBL" id="PSR21540.1"/>
    </source>
</evidence>
<dbReference type="InterPro" id="IPR041522">
    <property type="entry name" value="CdaR_GGDEF"/>
</dbReference>
<dbReference type="Proteomes" id="UP000241848">
    <property type="component" value="Unassembled WGS sequence"/>
</dbReference>
<dbReference type="InterPro" id="IPR051448">
    <property type="entry name" value="CdaR-like_regulators"/>
</dbReference>
<feature type="domain" description="PucR C-terminal helix-turn-helix" evidence="3">
    <location>
        <begin position="533"/>
        <end position="591"/>
    </location>
</feature>
<dbReference type="InterPro" id="IPR012914">
    <property type="entry name" value="PucR_dom"/>
</dbReference>
<dbReference type="InterPro" id="IPR042070">
    <property type="entry name" value="PucR_C-HTH_sf"/>
</dbReference>
<dbReference type="Pfam" id="PF17853">
    <property type="entry name" value="GGDEF_2"/>
    <property type="match status" value="1"/>
</dbReference>
<evidence type="ECO:0000256" key="1">
    <source>
        <dbReference type="ARBA" id="ARBA00006754"/>
    </source>
</evidence>
<evidence type="ECO:0000259" key="3">
    <source>
        <dbReference type="Pfam" id="PF13556"/>
    </source>
</evidence>
<comment type="caution">
    <text evidence="5">The sequence shown here is derived from an EMBL/GenBank/DDBJ whole genome shotgun (WGS) entry which is preliminary data.</text>
</comment>
<dbReference type="Gene3D" id="1.10.10.2840">
    <property type="entry name" value="PucR C-terminal helix-turn-helix domain"/>
    <property type="match status" value="1"/>
</dbReference>
<organism evidence="5 6">
    <name type="scientific">Sulfobacillus acidophilus</name>
    <dbReference type="NCBI Taxonomy" id="53633"/>
    <lineage>
        <taxon>Bacteria</taxon>
        <taxon>Bacillati</taxon>
        <taxon>Bacillota</taxon>
        <taxon>Clostridia</taxon>
        <taxon>Eubacteriales</taxon>
        <taxon>Clostridiales Family XVII. Incertae Sedis</taxon>
        <taxon>Sulfobacillus</taxon>
    </lineage>
</organism>
<dbReference type="AlphaFoldDB" id="A0A2T2WH37"/>
<feature type="domain" description="Purine catabolism PurC-like" evidence="2">
    <location>
        <begin position="52"/>
        <end position="172"/>
    </location>
</feature>
<dbReference type="EMBL" id="PXYV01000032">
    <property type="protein sequence ID" value="PSR21540.1"/>
    <property type="molecule type" value="Genomic_DNA"/>
</dbReference>
<feature type="domain" description="CdaR GGDEF-like" evidence="4">
    <location>
        <begin position="341"/>
        <end position="480"/>
    </location>
</feature>
<evidence type="ECO:0000313" key="6">
    <source>
        <dbReference type="Proteomes" id="UP000241848"/>
    </source>
</evidence>
<accession>A0A2T2WH37</accession>
<dbReference type="Pfam" id="PF07905">
    <property type="entry name" value="PucR"/>
    <property type="match status" value="1"/>
</dbReference>